<sequence>MKKIYIGLLLLAMGGLNACSSIPSKPLTFDQLGQFEAYQLNTQSFRVSFKTDRNLSYGTAEEIALLKSAQTAVKHGFAFFKVLDDPSNRAQKAPRQAVVYPAPMYNPYPYGYYRGRHAPFYDPFFYNQPQVVQIEPTEVSYSIECFKTKASAPSDAFEARLILQSLGQKYGLSPTGDVLPVETPAPKAK</sequence>
<dbReference type="RefSeq" id="WP_016654547.1">
    <property type="nucleotide sequence ID" value="NZ_KE340348.1"/>
</dbReference>
<accession>S3NQ95</accession>
<dbReference type="AlphaFoldDB" id="S3NQ95"/>
<evidence type="ECO:0000256" key="1">
    <source>
        <dbReference type="SAM" id="SignalP"/>
    </source>
</evidence>
<evidence type="ECO:0008006" key="4">
    <source>
        <dbReference type="Google" id="ProtNLM"/>
    </source>
</evidence>
<feature type="signal peptide" evidence="1">
    <location>
        <begin position="1"/>
        <end position="18"/>
    </location>
</feature>
<evidence type="ECO:0000313" key="2">
    <source>
        <dbReference type="EMBL" id="EPF81762.1"/>
    </source>
</evidence>
<dbReference type="eggNOG" id="ENOG5030QDW">
    <property type="taxonomic scope" value="Bacteria"/>
</dbReference>
<dbReference type="HOGENOM" id="CLU_1458319_0_0_6"/>
<dbReference type="OrthoDB" id="6712352at2"/>
<keyword evidence="1" id="KW-0732">Signal</keyword>
<evidence type="ECO:0000313" key="3">
    <source>
        <dbReference type="Proteomes" id="UP000014568"/>
    </source>
</evidence>
<protein>
    <recommendedName>
        <fullName evidence="4">Lipoprotein</fullName>
    </recommendedName>
</protein>
<dbReference type="Proteomes" id="UP000014568">
    <property type="component" value="Unassembled WGS sequence"/>
</dbReference>
<name>S3NQ95_9GAMM</name>
<comment type="caution">
    <text evidence="2">The sequence shown here is derived from an EMBL/GenBank/DDBJ whole genome shotgun (WGS) entry which is preliminary data.</text>
</comment>
<feature type="chain" id="PRO_5004512497" description="Lipoprotein" evidence="1">
    <location>
        <begin position="19"/>
        <end position="189"/>
    </location>
</feature>
<dbReference type="EMBL" id="ATGI01000001">
    <property type="protein sequence ID" value="EPF81762.1"/>
    <property type="molecule type" value="Genomic_DNA"/>
</dbReference>
<dbReference type="PATRIC" id="fig|421052.3.peg.94"/>
<reference evidence="2 3" key="1">
    <citation type="submission" date="2013-06" db="EMBL/GenBank/DDBJ databases">
        <title>The Genome Sequence of Acinetobacter rudis CIP 110305.</title>
        <authorList>
            <consortium name="The Broad Institute Genome Sequencing Platform"/>
            <consortium name="The Broad Institute Genome Sequencing Center for Infectious Disease"/>
            <person name="Cerqueira G."/>
            <person name="Feldgarden M."/>
            <person name="Courvalin P."/>
            <person name="Perichon B."/>
            <person name="Grillot-Courvalin C."/>
            <person name="Clermont D."/>
            <person name="Rocha E."/>
            <person name="Yoon E.-J."/>
            <person name="Nemec A."/>
            <person name="Young S.K."/>
            <person name="Zeng Q."/>
            <person name="Gargeya S."/>
            <person name="Fitzgerald M."/>
            <person name="Abouelleil A."/>
            <person name="Alvarado L."/>
            <person name="Berlin A.M."/>
            <person name="Chapman S.B."/>
            <person name="Dewar J."/>
            <person name="Goldberg J."/>
            <person name="Griggs A."/>
            <person name="Gujja S."/>
            <person name="Hansen M."/>
            <person name="Howarth C."/>
            <person name="Imamovic A."/>
            <person name="Larimer J."/>
            <person name="McCowan C."/>
            <person name="Murphy C."/>
            <person name="Pearson M."/>
            <person name="Priest M."/>
            <person name="Roberts A."/>
            <person name="Saif S."/>
            <person name="Shea T."/>
            <person name="Sykes S."/>
            <person name="Wortman J."/>
            <person name="Nusbaum C."/>
            <person name="Birren B."/>
        </authorList>
    </citation>
    <scope>NUCLEOTIDE SEQUENCE [LARGE SCALE GENOMIC DNA]</scope>
    <source>
        <strain evidence="2 3">CIP 110305</strain>
    </source>
</reference>
<dbReference type="STRING" id="632955.GCA_000829675_02776"/>
<dbReference type="NCBIfam" id="NF047637">
    <property type="entry name" value="lipo_CC0125"/>
    <property type="match status" value="1"/>
</dbReference>
<proteinExistence type="predicted"/>
<keyword evidence="3" id="KW-1185">Reference proteome</keyword>
<organism evidence="2 3">
    <name type="scientific">Acinetobacter rudis CIP 110305</name>
    <dbReference type="NCBI Taxonomy" id="421052"/>
    <lineage>
        <taxon>Bacteria</taxon>
        <taxon>Pseudomonadati</taxon>
        <taxon>Pseudomonadota</taxon>
        <taxon>Gammaproteobacteria</taxon>
        <taxon>Moraxellales</taxon>
        <taxon>Moraxellaceae</taxon>
        <taxon>Acinetobacter</taxon>
    </lineage>
</organism>
<gene>
    <name evidence="2" type="ORF">F945_00097</name>
</gene>